<keyword evidence="3" id="KW-1185">Reference proteome</keyword>
<organism evidence="2 3">
    <name type="scientific">Podarcis lilfordi</name>
    <name type="common">Lilford's wall lizard</name>
    <dbReference type="NCBI Taxonomy" id="74358"/>
    <lineage>
        <taxon>Eukaryota</taxon>
        <taxon>Metazoa</taxon>
        <taxon>Chordata</taxon>
        <taxon>Craniata</taxon>
        <taxon>Vertebrata</taxon>
        <taxon>Euteleostomi</taxon>
        <taxon>Lepidosauria</taxon>
        <taxon>Squamata</taxon>
        <taxon>Bifurcata</taxon>
        <taxon>Unidentata</taxon>
        <taxon>Episquamata</taxon>
        <taxon>Laterata</taxon>
        <taxon>Lacertibaenia</taxon>
        <taxon>Lacertidae</taxon>
        <taxon>Podarcis</taxon>
    </lineage>
</organism>
<dbReference type="Gene3D" id="3.90.215.10">
    <property type="entry name" value="Gamma Fibrinogen, chain A, domain 1"/>
    <property type="match status" value="1"/>
</dbReference>
<protein>
    <recommendedName>
        <fullName evidence="1">Fibrinogen C-terminal domain-containing protein</fullName>
    </recommendedName>
</protein>
<name>A0AA35PPJ1_9SAUR</name>
<dbReference type="InterPro" id="IPR002181">
    <property type="entry name" value="Fibrinogen_a/b/g_C_dom"/>
</dbReference>
<accession>A0AA35PPJ1</accession>
<sequence>MNLSCCCNPYLTELEKQVSLSGVRQTSVIENKDCTSISFLPDFFQIRRRTLEQSAPTHGKQVFPRWSDGSVDFDQDWDSWKRAFGSQLTQFWLGKTTFTC</sequence>
<dbReference type="Proteomes" id="UP001178461">
    <property type="component" value="Chromosome 15"/>
</dbReference>
<proteinExistence type="predicted"/>
<gene>
    <name evidence="2" type="ORF">PODLI_1B009996</name>
</gene>
<evidence type="ECO:0000259" key="1">
    <source>
        <dbReference type="Pfam" id="PF00147"/>
    </source>
</evidence>
<dbReference type="AlphaFoldDB" id="A0AA35PPJ1"/>
<dbReference type="InterPro" id="IPR036056">
    <property type="entry name" value="Fibrinogen-like_C"/>
</dbReference>
<dbReference type="Pfam" id="PF00147">
    <property type="entry name" value="Fibrinogen_C"/>
    <property type="match status" value="1"/>
</dbReference>
<evidence type="ECO:0000313" key="2">
    <source>
        <dbReference type="EMBL" id="CAI5795714.1"/>
    </source>
</evidence>
<feature type="domain" description="Fibrinogen C-terminal" evidence="1">
    <location>
        <begin position="58"/>
        <end position="96"/>
    </location>
</feature>
<reference evidence="2" key="1">
    <citation type="submission" date="2022-12" db="EMBL/GenBank/DDBJ databases">
        <authorList>
            <person name="Alioto T."/>
            <person name="Alioto T."/>
            <person name="Gomez Garrido J."/>
        </authorList>
    </citation>
    <scope>NUCLEOTIDE SEQUENCE</scope>
</reference>
<dbReference type="SUPFAM" id="SSF56496">
    <property type="entry name" value="Fibrinogen C-terminal domain-like"/>
    <property type="match status" value="1"/>
</dbReference>
<dbReference type="InterPro" id="IPR014716">
    <property type="entry name" value="Fibrinogen_a/b/g_C_1"/>
</dbReference>
<evidence type="ECO:0000313" key="3">
    <source>
        <dbReference type="Proteomes" id="UP001178461"/>
    </source>
</evidence>
<dbReference type="EMBL" id="OX395141">
    <property type="protein sequence ID" value="CAI5795714.1"/>
    <property type="molecule type" value="Genomic_DNA"/>
</dbReference>